<organism evidence="12 13">
    <name type="scientific">Apiospora hydei</name>
    <dbReference type="NCBI Taxonomy" id="1337664"/>
    <lineage>
        <taxon>Eukaryota</taxon>
        <taxon>Fungi</taxon>
        <taxon>Dikarya</taxon>
        <taxon>Ascomycota</taxon>
        <taxon>Pezizomycotina</taxon>
        <taxon>Sordariomycetes</taxon>
        <taxon>Xylariomycetidae</taxon>
        <taxon>Amphisphaeriales</taxon>
        <taxon>Apiosporaceae</taxon>
        <taxon>Apiospora</taxon>
    </lineage>
</organism>
<dbReference type="GeneID" id="92048636"/>
<name>A0ABR1VMJ2_9PEZI</name>
<evidence type="ECO:0000256" key="10">
    <source>
        <dbReference type="ARBA" id="ARBA00044737"/>
    </source>
</evidence>
<evidence type="ECO:0000256" key="9">
    <source>
        <dbReference type="ARBA" id="ARBA00026112"/>
    </source>
</evidence>
<evidence type="ECO:0000313" key="12">
    <source>
        <dbReference type="EMBL" id="KAK8071058.1"/>
    </source>
</evidence>
<comment type="function">
    <text evidence="10">Catalyzes the reduction of 3'-oxosphinganine (3-ketodihydrosphingosine/KDS) to sphinganine (dihydrosphingosine/DHS), the second step of de novo sphingolipid biosynthesis.</text>
</comment>
<dbReference type="SUPFAM" id="SSF51735">
    <property type="entry name" value="NAD(P)-binding Rossmann-fold domains"/>
    <property type="match status" value="1"/>
</dbReference>
<keyword evidence="8" id="KW-0443">Lipid metabolism</keyword>
<dbReference type="Gene3D" id="3.40.50.720">
    <property type="entry name" value="NAD(P)-binding Rossmann-like Domain"/>
    <property type="match status" value="1"/>
</dbReference>
<evidence type="ECO:0000256" key="11">
    <source>
        <dbReference type="ARBA" id="ARBA00048930"/>
    </source>
</evidence>
<evidence type="ECO:0000256" key="3">
    <source>
        <dbReference type="ARBA" id="ARBA00004991"/>
    </source>
</evidence>
<dbReference type="EMBL" id="JAQQWN010000008">
    <property type="protein sequence ID" value="KAK8071058.1"/>
    <property type="molecule type" value="Genomic_DNA"/>
</dbReference>
<evidence type="ECO:0000256" key="7">
    <source>
        <dbReference type="ARBA" id="ARBA00023002"/>
    </source>
</evidence>
<dbReference type="PANTHER" id="PTHR43550">
    <property type="entry name" value="3-KETODIHYDROSPHINGOSINE REDUCTASE"/>
    <property type="match status" value="1"/>
</dbReference>
<sequence>MGWLGHNHMPVEGRTILMTGGSEGTGLSAARIFARKGANIVIVSRNQAKLDEAIKSIKTEAKSPETQRFHVIAADVTEPGYAERVVADATAWNDGQPPEIVWCLAGLSTPMLWTEEEAMKAARYSMDVNYFGSAEMSQAIMRAWLLPRQGTKQPSTGQARPAAKHIIFTGSVLSVFSLAGHGTYTPSKFAVRALADALAMEVRLYPNVPIEVHLVLPNSITTAGLERENATKPQVTHELEGADTPQSADEVAGLSIAGLEKGRYFIATSFVGDLMRWSAMGNSPRNNWFVDTLMASILPPDHAVCHLGYEQGGLVLGKEEQTAIGQLPGPERVTEELRSIENSGLTPGRVH</sequence>
<keyword evidence="13" id="KW-1185">Reference proteome</keyword>
<dbReference type="CDD" id="cd08939">
    <property type="entry name" value="KDSR-like_SDR_c"/>
    <property type="match status" value="1"/>
</dbReference>
<comment type="caution">
    <text evidence="12">The sequence shown here is derived from an EMBL/GenBank/DDBJ whole genome shotgun (WGS) entry which is preliminary data.</text>
</comment>
<dbReference type="RefSeq" id="XP_066664866.1">
    <property type="nucleotide sequence ID" value="XM_066815576.1"/>
</dbReference>
<evidence type="ECO:0000256" key="1">
    <source>
        <dbReference type="ARBA" id="ARBA00004240"/>
    </source>
</evidence>
<dbReference type="Proteomes" id="UP001433268">
    <property type="component" value="Unassembled WGS sequence"/>
</dbReference>
<comment type="pathway">
    <text evidence="3">Sphingolipid metabolism.</text>
</comment>
<comment type="catalytic activity">
    <reaction evidence="11">
        <text>sphinganine + NADP(+) = 3-oxosphinganine + NADPH + H(+)</text>
        <dbReference type="Rhea" id="RHEA:22640"/>
        <dbReference type="ChEBI" id="CHEBI:15378"/>
        <dbReference type="ChEBI" id="CHEBI:57783"/>
        <dbReference type="ChEBI" id="CHEBI:57817"/>
        <dbReference type="ChEBI" id="CHEBI:58299"/>
        <dbReference type="ChEBI" id="CHEBI:58349"/>
        <dbReference type="EC" id="1.1.1.102"/>
    </reaction>
    <physiologicalReaction direction="right-to-left" evidence="11">
        <dbReference type="Rhea" id="RHEA:22642"/>
    </physiologicalReaction>
</comment>
<keyword evidence="7" id="KW-0560">Oxidoreductase</keyword>
<evidence type="ECO:0000256" key="8">
    <source>
        <dbReference type="ARBA" id="ARBA00023098"/>
    </source>
</evidence>
<evidence type="ECO:0000256" key="5">
    <source>
        <dbReference type="ARBA" id="ARBA00022857"/>
    </source>
</evidence>
<keyword evidence="6" id="KW-0746">Sphingolipid metabolism</keyword>
<dbReference type="InterPro" id="IPR045022">
    <property type="entry name" value="KDSR-like"/>
</dbReference>
<dbReference type="Pfam" id="PF00106">
    <property type="entry name" value="adh_short"/>
    <property type="match status" value="1"/>
</dbReference>
<comment type="subcellular location">
    <subcellularLocation>
        <location evidence="1">Endoplasmic reticulum</location>
    </subcellularLocation>
</comment>
<keyword evidence="4" id="KW-0256">Endoplasmic reticulum</keyword>
<evidence type="ECO:0000256" key="4">
    <source>
        <dbReference type="ARBA" id="ARBA00022824"/>
    </source>
</evidence>
<proteinExistence type="predicted"/>
<gene>
    <name evidence="12" type="ORF">PG997_011261</name>
</gene>
<keyword evidence="5" id="KW-0521">NADP</keyword>
<dbReference type="EC" id="1.1.1.102" evidence="9"/>
<dbReference type="PANTHER" id="PTHR43550:SF3">
    <property type="entry name" value="3-KETODIHYDROSPHINGOSINE REDUCTASE"/>
    <property type="match status" value="1"/>
</dbReference>
<dbReference type="InterPro" id="IPR036291">
    <property type="entry name" value="NAD(P)-bd_dom_sf"/>
</dbReference>
<evidence type="ECO:0000256" key="6">
    <source>
        <dbReference type="ARBA" id="ARBA00022919"/>
    </source>
</evidence>
<dbReference type="PRINTS" id="PR00081">
    <property type="entry name" value="GDHRDH"/>
</dbReference>
<protein>
    <recommendedName>
        <fullName evidence="9">3-dehydrosphinganine reductase</fullName>
        <ecNumber evidence="9">1.1.1.102</ecNumber>
    </recommendedName>
</protein>
<evidence type="ECO:0000313" key="13">
    <source>
        <dbReference type="Proteomes" id="UP001433268"/>
    </source>
</evidence>
<reference evidence="12 13" key="1">
    <citation type="submission" date="2023-01" db="EMBL/GenBank/DDBJ databases">
        <title>Analysis of 21 Apiospora genomes using comparative genomics revels a genus with tremendous synthesis potential of carbohydrate active enzymes and secondary metabolites.</title>
        <authorList>
            <person name="Sorensen T."/>
        </authorList>
    </citation>
    <scope>NUCLEOTIDE SEQUENCE [LARGE SCALE GENOMIC DNA]</scope>
    <source>
        <strain evidence="12 13">CBS 114990</strain>
    </source>
</reference>
<dbReference type="InterPro" id="IPR002347">
    <property type="entry name" value="SDR_fam"/>
</dbReference>
<comment type="pathway">
    <text evidence="2">Lipid metabolism; sphingolipid metabolism.</text>
</comment>
<accession>A0ABR1VMJ2</accession>
<evidence type="ECO:0000256" key="2">
    <source>
        <dbReference type="ARBA" id="ARBA00004760"/>
    </source>
</evidence>